<evidence type="ECO:0000256" key="3">
    <source>
        <dbReference type="ARBA" id="ARBA00022692"/>
    </source>
</evidence>
<feature type="transmembrane region" description="Helical" evidence="7">
    <location>
        <begin position="226"/>
        <end position="246"/>
    </location>
</feature>
<evidence type="ECO:0000256" key="2">
    <source>
        <dbReference type="ARBA" id="ARBA00008335"/>
    </source>
</evidence>
<dbReference type="InterPro" id="IPR036259">
    <property type="entry name" value="MFS_trans_sf"/>
</dbReference>
<dbReference type="SUPFAM" id="SSF103473">
    <property type="entry name" value="MFS general substrate transporter"/>
    <property type="match status" value="1"/>
</dbReference>
<comment type="similarity">
    <text evidence="2">Belongs to the major facilitator superfamily.</text>
</comment>
<feature type="domain" description="Major facilitator superfamily (MFS) profile" evidence="8">
    <location>
        <begin position="73"/>
        <end position="560"/>
    </location>
</feature>
<evidence type="ECO:0000256" key="1">
    <source>
        <dbReference type="ARBA" id="ARBA00004141"/>
    </source>
</evidence>
<name>A0A167FRY2_9ASCO</name>
<protein>
    <submittedName>
        <fullName evidence="9">Vba5p</fullName>
    </submittedName>
</protein>
<evidence type="ECO:0000256" key="7">
    <source>
        <dbReference type="SAM" id="Phobius"/>
    </source>
</evidence>
<dbReference type="InterPro" id="IPR011701">
    <property type="entry name" value="MFS"/>
</dbReference>
<feature type="transmembrane region" description="Helical" evidence="7">
    <location>
        <begin position="293"/>
        <end position="312"/>
    </location>
</feature>
<feature type="transmembrane region" description="Helical" evidence="7">
    <location>
        <begin position="108"/>
        <end position="125"/>
    </location>
</feature>
<dbReference type="Gene3D" id="1.20.1720.10">
    <property type="entry name" value="Multidrug resistance protein D"/>
    <property type="match status" value="1"/>
</dbReference>
<dbReference type="CDD" id="cd17502">
    <property type="entry name" value="MFS_Azr1_MDR_like"/>
    <property type="match status" value="1"/>
</dbReference>
<feature type="region of interest" description="Disordered" evidence="6">
    <location>
        <begin position="1"/>
        <end position="40"/>
    </location>
</feature>
<dbReference type="Gene3D" id="1.20.1250.20">
    <property type="entry name" value="MFS general substrate transporter like domains"/>
    <property type="match status" value="1"/>
</dbReference>
<dbReference type="PROSITE" id="PS50850">
    <property type="entry name" value="MFS"/>
    <property type="match status" value="1"/>
</dbReference>
<feature type="transmembrane region" description="Helical" evidence="7">
    <location>
        <begin position="429"/>
        <end position="452"/>
    </location>
</feature>
<feature type="transmembrane region" description="Helical" evidence="7">
    <location>
        <begin position="194"/>
        <end position="214"/>
    </location>
</feature>
<dbReference type="GeneID" id="30035265"/>
<dbReference type="RefSeq" id="XP_018738102.1">
    <property type="nucleotide sequence ID" value="XM_018880267.1"/>
</dbReference>
<dbReference type="PANTHER" id="PTHR23501:SF198">
    <property type="entry name" value="AZOLE RESISTANCE PROTEIN 1-RELATED"/>
    <property type="match status" value="1"/>
</dbReference>
<feature type="transmembrane region" description="Helical" evidence="7">
    <location>
        <begin position="137"/>
        <end position="155"/>
    </location>
</feature>
<reference evidence="9 10" key="1">
    <citation type="submission" date="2016-02" db="EMBL/GenBank/DDBJ databases">
        <title>Complete genome sequence and transcriptome regulation of the pentose utilising yeast Sugiyamaella lignohabitans.</title>
        <authorList>
            <person name="Bellasio M."/>
            <person name="Peymann A."/>
            <person name="Valli M."/>
            <person name="Sipitzky M."/>
            <person name="Graf A."/>
            <person name="Sauer M."/>
            <person name="Marx H."/>
            <person name="Mattanovich D."/>
        </authorList>
    </citation>
    <scope>NUCLEOTIDE SEQUENCE [LARGE SCALE GENOMIC DNA]</scope>
    <source>
        <strain evidence="9 10">CBS 10342</strain>
    </source>
</reference>
<gene>
    <name evidence="9" type="primary">VBA5</name>
    <name evidence="9" type="ORF">AWJ20_3262</name>
</gene>
<dbReference type="KEGG" id="slb:AWJ20_3262"/>
<dbReference type="Pfam" id="PF07690">
    <property type="entry name" value="MFS_1"/>
    <property type="match status" value="1"/>
</dbReference>
<feature type="compositionally biased region" description="Basic and acidic residues" evidence="6">
    <location>
        <begin position="577"/>
        <end position="594"/>
    </location>
</feature>
<evidence type="ECO:0000313" key="10">
    <source>
        <dbReference type="Proteomes" id="UP000189580"/>
    </source>
</evidence>
<feature type="transmembrane region" description="Helical" evidence="7">
    <location>
        <begin position="372"/>
        <end position="392"/>
    </location>
</feature>
<evidence type="ECO:0000256" key="5">
    <source>
        <dbReference type="ARBA" id="ARBA00023136"/>
    </source>
</evidence>
<dbReference type="Proteomes" id="UP000189580">
    <property type="component" value="Chromosome b"/>
</dbReference>
<feature type="transmembrane region" description="Helical" evidence="7">
    <location>
        <begin position="458"/>
        <end position="480"/>
    </location>
</feature>
<dbReference type="GO" id="GO:0022857">
    <property type="term" value="F:transmembrane transporter activity"/>
    <property type="evidence" value="ECO:0007669"/>
    <property type="project" value="InterPro"/>
</dbReference>
<evidence type="ECO:0000256" key="6">
    <source>
        <dbReference type="SAM" id="MobiDB-lite"/>
    </source>
</evidence>
<feature type="compositionally biased region" description="Polar residues" evidence="6">
    <location>
        <begin position="1"/>
        <end position="29"/>
    </location>
</feature>
<evidence type="ECO:0000256" key="4">
    <source>
        <dbReference type="ARBA" id="ARBA00022989"/>
    </source>
</evidence>
<comment type="subcellular location">
    <subcellularLocation>
        <location evidence="1">Membrane</location>
        <topology evidence="1">Multi-pass membrane protein</topology>
    </subcellularLocation>
</comment>
<dbReference type="InterPro" id="IPR005829">
    <property type="entry name" value="Sugar_transporter_CS"/>
</dbReference>
<accession>A0A167FRY2</accession>
<keyword evidence="5 7" id="KW-0472">Membrane</keyword>
<dbReference type="GO" id="GO:0005886">
    <property type="term" value="C:plasma membrane"/>
    <property type="evidence" value="ECO:0007669"/>
    <property type="project" value="TreeGrafter"/>
</dbReference>
<evidence type="ECO:0000313" key="9">
    <source>
        <dbReference type="EMBL" id="ANB15625.1"/>
    </source>
</evidence>
<proteinExistence type="inferred from homology"/>
<organism evidence="9 10">
    <name type="scientific">Sugiyamaella lignohabitans</name>
    <dbReference type="NCBI Taxonomy" id="796027"/>
    <lineage>
        <taxon>Eukaryota</taxon>
        <taxon>Fungi</taxon>
        <taxon>Dikarya</taxon>
        <taxon>Ascomycota</taxon>
        <taxon>Saccharomycotina</taxon>
        <taxon>Dipodascomycetes</taxon>
        <taxon>Dipodascales</taxon>
        <taxon>Trichomonascaceae</taxon>
        <taxon>Sugiyamaella</taxon>
    </lineage>
</organism>
<evidence type="ECO:0000259" key="8">
    <source>
        <dbReference type="PROSITE" id="PS50850"/>
    </source>
</evidence>
<dbReference type="EMBL" id="CP014503">
    <property type="protein sequence ID" value="ANB15625.1"/>
    <property type="molecule type" value="Genomic_DNA"/>
</dbReference>
<feature type="transmembrane region" description="Helical" evidence="7">
    <location>
        <begin position="167"/>
        <end position="188"/>
    </location>
</feature>
<feature type="transmembrane region" description="Helical" evidence="7">
    <location>
        <begin position="537"/>
        <end position="555"/>
    </location>
</feature>
<keyword evidence="4 7" id="KW-1133">Transmembrane helix</keyword>
<dbReference type="OrthoDB" id="10021397at2759"/>
<feature type="transmembrane region" description="Helical" evidence="7">
    <location>
        <begin position="332"/>
        <end position="360"/>
    </location>
</feature>
<dbReference type="PANTHER" id="PTHR23501">
    <property type="entry name" value="MAJOR FACILITATOR SUPERFAMILY"/>
    <property type="match status" value="1"/>
</dbReference>
<keyword evidence="10" id="KW-1185">Reference proteome</keyword>
<feature type="transmembrane region" description="Helical" evidence="7">
    <location>
        <begin position="68"/>
        <end position="96"/>
    </location>
</feature>
<feature type="transmembrane region" description="Helical" evidence="7">
    <location>
        <begin position="266"/>
        <end position="286"/>
    </location>
</feature>
<feature type="transmembrane region" description="Helical" evidence="7">
    <location>
        <begin position="398"/>
        <end position="417"/>
    </location>
</feature>
<keyword evidence="3 7" id="KW-0812">Transmembrane</keyword>
<sequence length="594" mass="63717">MATDTDSIQKNNRSEFQLDNEVSSLSEPQQFAPELENNDEEAQRVRTHNTIEDAGDGTKASDQLLHGVPLILCAVSLLLCMFLVALDQTIIVTLLSTVGNKFGDFGKISWISSGFLLPTAILAMNWGKISLIFGRKYTMLVAIILFEVGSLICALCNSMDMLIGGRVIAGIGGGGIQVMVFVILTEIVSIEKRGIIQGLVAISFAVASVVGPLVGGAFTEHVSFRWCFYINLPIGGVAFACIWWFFNPPLPKGTLKEKLLKIDYIGTVLLAVGLVLVLLALTFGSISTPWNSALVISFFTIGGVVVVAFIAYNFSLSKNPLLPWVVVRVWRVDVVCVAFFMTFGSFMAAVLYLSTFFQVVLNADAMHSGIDLLPMIIPVVLCSASGGIFISKTGITKPIAIAGAVFATVGFGLCSLLDEHSSSSKRIGYLIVPGIGVGLSFQSLTLNAQLAAPKQNGGVLIATSMIAFSRSIGGVIGSTVGQTIQSVSFKTSLKEIKGIPSTVDLTQLVNSPELIRTLPQEVQGPIIQAFIKAFHRVMYFAIAMAGVAFITELFFTNQRIPIGQKQGPPAPAQPDTNKLEKSDSMLEPTKEQSD</sequence>
<feature type="region of interest" description="Disordered" evidence="6">
    <location>
        <begin position="563"/>
        <end position="594"/>
    </location>
</feature>
<dbReference type="PROSITE" id="PS00217">
    <property type="entry name" value="SUGAR_TRANSPORT_2"/>
    <property type="match status" value="1"/>
</dbReference>
<dbReference type="InterPro" id="IPR020846">
    <property type="entry name" value="MFS_dom"/>
</dbReference>
<dbReference type="AlphaFoldDB" id="A0A167FRY2"/>